<evidence type="ECO:0000256" key="1">
    <source>
        <dbReference type="ARBA" id="ARBA00007118"/>
    </source>
</evidence>
<gene>
    <name evidence="4" type="ORF">ACFFHM_19755</name>
</gene>
<dbReference type="SUPFAM" id="SSF55469">
    <property type="entry name" value="FMN-dependent nitroreductase-like"/>
    <property type="match status" value="1"/>
</dbReference>
<dbReference type="CDD" id="cd02138">
    <property type="entry name" value="TdsD-like"/>
    <property type="match status" value="1"/>
</dbReference>
<dbReference type="PANTHER" id="PTHR43673:SF10">
    <property type="entry name" value="NADH DEHYDROGENASE_NAD(P)H NITROREDUCTASE XCC3605-RELATED"/>
    <property type="match status" value="1"/>
</dbReference>
<evidence type="ECO:0000259" key="3">
    <source>
        <dbReference type="Pfam" id="PF00881"/>
    </source>
</evidence>
<feature type="domain" description="Nitroreductase" evidence="3">
    <location>
        <begin position="33"/>
        <end position="81"/>
    </location>
</feature>
<dbReference type="PANTHER" id="PTHR43673">
    <property type="entry name" value="NAD(P)H NITROREDUCTASE YDGI-RELATED"/>
    <property type="match status" value="1"/>
</dbReference>
<keyword evidence="2" id="KW-0560">Oxidoreductase</keyword>
<dbReference type="InterPro" id="IPR000415">
    <property type="entry name" value="Nitroreductase-like"/>
</dbReference>
<dbReference type="Gene3D" id="3.40.109.10">
    <property type="entry name" value="NADH Oxidase"/>
    <property type="match status" value="1"/>
</dbReference>
<feature type="domain" description="Nitroreductase" evidence="3">
    <location>
        <begin position="90"/>
        <end position="172"/>
    </location>
</feature>
<evidence type="ECO:0000313" key="5">
    <source>
        <dbReference type="Proteomes" id="UP001589838"/>
    </source>
</evidence>
<dbReference type="RefSeq" id="WP_335963104.1">
    <property type="nucleotide sequence ID" value="NZ_JAXBLX010000041.1"/>
</dbReference>
<evidence type="ECO:0000256" key="2">
    <source>
        <dbReference type="ARBA" id="ARBA00023002"/>
    </source>
</evidence>
<protein>
    <submittedName>
        <fullName evidence="4">Nitroreductase family protein</fullName>
    </submittedName>
</protein>
<evidence type="ECO:0000313" key="4">
    <source>
        <dbReference type="EMBL" id="MFC0472655.1"/>
    </source>
</evidence>
<comment type="caution">
    <text evidence="4">The sequence shown here is derived from an EMBL/GenBank/DDBJ whole genome shotgun (WGS) entry which is preliminary data.</text>
</comment>
<keyword evidence="5" id="KW-1185">Reference proteome</keyword>
<reference evidence="4 5" key="1">
    <citation type="submission" date="2024-09" db="EMBL/GenBank/DDBJ databases">
        <authorList>
            <person name="Sun Q."/>
            <person name="Mori K."/>
        </authorList>
    </citation>
    <scope>NUCLEOTIDE SEQUENCE [LARGE SCALE GENOMIC DNA]</scope>
    <source>
        <strain evidence="4 5">NCAIM B.02610</strain>
    </source>
</reference>
<proteinExistence type="inferred from homology"/>
<dbReference type="EMBL" id="JBHLUX010000084">
    <property type="protein sequence ID" value="MFC0472655.1"/>
    <property type="molecule type" value="Genomic_DNA"/>
</dbReference>
<comment type="similarity">
    <text evidence="1">Belongs to the nitroreductase family.</text>
</comment>
<dbReference type="InterPro" id="IPR029479">
    <property type="entry name" value="Nitroreductase"/>
</dbReference>
<organism evidence="4 5">
    <name type="scientific">Halalkalibacter kiskunsagensis</name>
    <dbReference type="NCBI Taxonomy" id="1548599"/>
    <lineage>
        <taxon>Bacteria</taxon>
        <taxon>Bacillati</taxon>
        <taxon>Bacillota</taxon>
        <taxon>Bacilli</taxon>
        <taxon>Bacillales</taxon>
        <taxon>Bacillaceae</taxon>
        <taxon>Halalkalibacter</taxon>
    </lineage>
</organism>
<name>A0ABV6KHV9_9BACI</name>
<dbReference type="Pfam" id="PF00881">
    <property type="entry name" value="Nitroreductase"/>
    <property type="match status" value="2"/>
</dbReference>
<sequence>MSNVKVNSYIDRLLPEVEANRKTKYEVSPLFVNRWSSRAFSEKEVTKEVLYAIIEAASWAPSASNEQPWRFVIAETKEKKDLFHSFINPRNQLWTEKAPVLLLLASKKQRSNGNPNGTHSFDTGAFWGYFALQASILGLSTRAVGGFDKESARKTLQIPEDLDLHAVIALGYRGQRETLHEDFQEVEKPNTRRPFLDNSLPF</sequence>
<accession>A0ABV6KHV9</accession>
<dbReference type="Proteomes" id="UP001589838">
    <property type="component" value="Unassembled WGS sequence"/>
</dbReference>